<dbReference type="Gene3D" id="3.40.109.10">
    <property type="entry name" value="NADH Oxidase"/>
    <property type="match status" value="1"/>
</dbReference>
<comment type="similarity">
    <text evidence="1">Belongs to the nitroreductase family.</text>
</comment>
<dbReference type="CDD" id="cd02138">
    <property type="entry name" value="TdsD-like"/>
    <property type="match status" value="1"/>
</dbReference>
<dbReference type="Proteomes" id="UP000231019">
    <property type="component" value="Unassembled WGS sequence"/>
</dbReference>
<gene>
    <name evidence="4" type="ORF">COW36_01460</name>
</gene>
<evidence type="ECO:0000313" key="5">
    <source>
        <dbReference type="Proteomes" id="UP000231019"/>
    </source>
</evidence>
<evidence type="ECO:0000313" key="4">
    <source>
        <dbReference type="EMBL" id="PIW19534.1"/>
    </source>
</evidence>
<keyword evidence="2" id="KW-0560">Oxidoreductase</keyword>
<evidence type="ECO:0000259" key="3">
    <source>
        <dbReference type="Pfam" id="PF00881"/>
    </source>
</evidence>
<dbReference type="SUPFAM" id="SSF55469">
    <property type="entry name" value="FMN-dependent nitroreductase-like"/>
    <property type="match status" value="1"/>
</dbReference>
<proteinExistence type="inferred from homology"/>
<comment type="caution">
    <text evidence="4">The sequence shown here is derived from an EMBL/GenBank/DDBJ whole genome shotgun (WGS) entry which is preliminary data.</text>
</comment>
<reference evidence="4 5" key="1">
    <citation type="submission" date="2017-09" db="EMBL/GenBank/DDBJ databases">
        <title>Depth-based differentiation of microbial function through sediment-hosted aquifers and enrichment of novel symbionts in the deep terrestrial subsurface.</title>
        <authorList>
            <person name="Probst A.J."/>
            <person name="Ladd B."/>
            <person name="Jarett J.K."/>
            <person name="Geller-Mcgrath D.E."/>
            <person name="Sieber C.M."/>
            <person name="Emerson J.B."/>
            <person name="Anantharaman K."/>
            <person name="Thomas B.C."/>
            <person name="Malmstrom R."/>
            <person name="Stieglmeier M."/>
            <person name="Klingl A."/>
            <person name="Woyke T."/>
            <person name="Ryan C.M."/>
            <person name="Banfield J.F."/>
        </authorList>
    </citation>
    <scope>NUCLEOTIDE SEQUENCE [LARGE SCALE GENOMIC DNA]</scope>
    <source>
        <strain evidence="4">CG17_big_fil_post_rev_8_21_14_2_50_48_46</strain>
    </source>
</reference>
<dbReference type="EMBL" id="PFFQ01000004">
    <property type="protein sequence ID" value="PIW19534.1"/>
    <property type="molecule type" value="Genomic_DNA"/>
</dbReference>
<dbReference type="InterPro" id="IPR000415">
    <property type="entry name" value="Nitroreductase-like"/>
</dbReference>
<evidence type="ECO:0000256" key="2">
    <source>
        <dbReference type="ARBA" id="ARBA00023002"/>
    </source>
</evidence>
<evidence type="ECO:0000256" key="1">
    <source>
        <dbReference type="ARBA" id="ARBA00007118"/>
    </source>
</evidence>
<dbReference type="PANTHER" id="PTHR43673:SF10">
    <property type="entry name" value="NADH DEHYDROGENASE_NAD(P)H NITROREDUCTASE XCC3605-RELATED"/>
    <property type="match status" value="1"/>
</dbReference>
<dbReference type="Pfam" id="PF00881">
    <property type="entry name" value="Nitroreductase"/>
    <property type="match status" value="2"/>
</dbReference>
<feature type="domain" description="Nitroreductase" evidence="3">
    <location>
        <begin position="76"/>
        <end position="159"/>
    </location>
</feature>
<accession>A0A2M7GBH2</accession>
<dbReference type="GO" id="GO:0016491">
    <property type="term" value="F:oxidoreductase activity"/>
    <property type="evidence" value="ECO:0007669"/>
    <property type="project" value="UniProtKB-KW"/>
</dbReference>
<name>A0A2M7GBH2_9BACT</name>
<dbReference type="AlphaFoldDB" id="A0A2M7GBH2"/>
<dbReference type="InterPro" id="IPR029479">
    <property type="entry name" value="Nitroreductase"/>
</dbReference>
<sequence length="200" mass="22124">MHKPAATEAELIDPIRERWSPRAFDPSQEIPAPLLAEVFEAARWAPSCFNEQPWRYLIFGKNDALRAEVEACLNPTNGWAAQASHLIVICALKTFSHNQKPNRHAAYDSGAASMALILQAQSRGLASHQMAGFKREELEKALQIPAESVECLAIMALGYACEAEEKSGLSPEQLEKEKAPRQRKALEQIALQGKTWAFGS</sequence>
<dbReference type="PANTHER" id="PTHR43673">
    <property type="entry name" value="NAD(P)H NITROREDUCTASE YDGI-RELATED"/>
    <property type="match status" value="1"/>
</dbReference>
<protein>
    <submittedName>
        <fullName evidence="4">Nitroreductase</fullName>
    </submittedName>
</protein>
<organism evidence="4 5">
    <name type="scientific">bacterium (Candidatus Blackallbacteria) CG17_big_fil_post_rev_8_21_14_2_50_48_46</name>
    <dbReference type="NCBI Taxonomy" id="2014261"/>
    <lineage>
        <taxon>Bacteria</taxon>
        <taxon>Candidatus Blackallbacteria</taxon>
    </lineage>
</organism>
<feature type="domain" description="Nitroreductase" evidence="3">
    <location>
        <begin position="15"/>
        <end position="70"/>
    </location>
</feature>